<dbReference type="AlphaFoldDB" id="A0A081TXJ9"/>
<name>A0A081TXJ9_BACFG</name>
<reference evidence="1" key="1">
    <citation type="book" date="2014" name="THE 24TH EUROPEAN CONGRESS OF CLINICAL MICROBIOLOGY AND INFECTIOUS DISEASES" publisher="ECCMID 2014" city="Barcelona, Spain">
        <title>Identification of resistance genes in three multidrug-resistant Bacteroides fragilis isolates by whole genome sequencing.</title>
        <editorList>
            <person name="Unknown"/>
            <person name="A."/>
        </editorList>
        <authorList>
            <person name="Sydenham T.V."/>
            <person name="Hasman H."/>
            <person name="Wang M."/>
            <person name="Soki J."/>
            <person name="Nagy E."/>
            <person name="Justesen U.S."/>
        </authorList>
    </citation>
    <scope>NUCLEOTIDE SEQUENCE</scope>
    <source>
        <strain evidence="1">DCMOUH0018B</strain>
    </source>
</reference>
<evidence type="ECO:0000313" key="1">
    <source>
        <dbReference type="EMBL" id="KFX76515.1"/>
    </source>
</evidence>
<comment type="caution">
    <text evidence="1">The sequence shown here is derived from an EMBL/GenBank/DDBJ whole genome shotgun (WGS) entry which is preliminary data.</text>
</comment>
<proteinExistence type="predicted"/>
<protein>
    <submittedName>
        <fullName evidence="1">Uncharacterized protein</fullName>
    </submittedName>
</protein>
<sequence>MPSSKKPPPSTDCIAALRSGFGNYSGGRKKDNQAIPIHPELAGLCAHNPVDPEVGKDYSKCSAAPKAKQARL</sequence>
<accession>A0A081TXJ9</accession>
<organism evidence="1">
    <name type="scientific">Bacteroides fragilis</name>
    <dbReference type="NCBI Taxonomy" id="817"/>
    <lineage>
        <taxon>Bacteria</taxon>
        <taxon>Pseudomonadati</taxon>
        <taxon>Bacteroidota</taxon>
        <taxon>Bacteroidia</taxon>
        <taxon>Bacteroidales</taxon>
        <taxon>Bacteroidaceae</taxon>
        <taxon>Bacteroides</taxon>
    </lineage>
</organism>
<gene>
    <name evidence="1" type="ORF">EE52_0200950</name>
</gene>
<dbReference type="EMBL" id="JMZZ02000032">
    <property type="protein sequence ID" value="KFX76515.1"/>
    <property type="molecule type" value="Genomic_DNA"/>
</dbReference>
<reference evidence="1" key="2">
    <citation type="submission" date="2014-07" db="EMBL/GenBank/DDBJ databases">
        <title>Genetics and epidemiology of antimicrobial resistance in B. fragilis group.</title>
        <authorList>
            <person name="Sydenham T.V."/>
            <person name="Hasman H."/>
            <person name="Kemp M."/>
            <person name="Justesen U.S."/>
        </authorList>
    </citation>
    <scope>NUCLEOTIDE SEQUENCE [LARGE SCALE GENOMIC DNA]</scope>
    <source>
        <strain evidence="1">DCMOUH0018B</strain>
    </source>
</reference>